<name>A0ABY7NUJ1_9ACTN</name>
<evidence type="ECO:0000313" key="1">
    <source>
        <dbReference type="EMBL" id="WBO61913.1"/>
    </source>
</evidence>
<dbReference type="RefSeq" id="WP_270079866.1">
    <property type="nucleotide sequence ID" value="NZ_CP115300.1"/>
</dbReference>
<dbReference type="EMBL" id="CP115300">
    <property type="protein sequence ID" value="WBO61913.1"/>
    <property type="molecule type" value="Genomic_DNA"/>
</dbReference>
<dbReference type="Gene3D" id="3.10.450.50">
    <property type="match status" value="1"/>
</dbReference>
<protein>
    <recommendedName>
        <fullName evidence="3">SnoaL-like domain-containing protein</fullName>
    </recommendedName>
</protein>
<keyword evidence="2" id="KW-1185">Reference proteome</keyword>
<organism evidence="1 2">
    <name type="scientific">Streptomyces camelliae</name>
    <dbReference type="NCBI Taxonomy" id="3004093"/>
    <lineage>
        <taxon>Bacteria</taxon>
        <taxon>Bacillati</taxon>
        <taxon>Actinomycetota</taxon>
        <taxon>Actinomycetes</taxon>
        <taxon>Kitasatosporales</taxon>
        <taxon>Streptomycetaceae</taxon>
        <taxon>Streptomyces</taxon>
    </lineage>
</organism>
<proteinExistence type="predicted"/>
<reference evidence="1 2" key="1">
    <citation type="submission" date="2022-12" db="EMBL/GenBank/DDBJ databases">
        <authorList>
            <person name="Mo P."/>
        </authorList>
    </citation>
    <scope>NUCLEOTIDE SEQUENCE [LARGE SCALE GENOMIC DNA]</scope>
    <source>
        <strain evidence="1 2">HUAS 2-6</strain>
    </source>
</reference>
<evidence type="ECO:0008006" key="3">
    <source>
        <dbReference type="Google" id="ProtNLM"/>
    </source>
</evidence>
<gene>
    <name evidence="1" type="ORF">O1G22_03195</name>
</gene>
<evidence type="ECO:0000313" key="2">
    <source>
        <dbReference type="Proteomes" id="UP001212326"/>
    </source>
</evidence>
<dbReference type="Proteomes" id="UP001212326">
    <property type="component" value="Chromosome"/>
</dbReference>
<accession>A0ABY7NUJ1</accession>
<sequence length="138" mass="14992">MSQTATATAALDVDLIVERYVAVWNEADAAARAHAVAELWPAQGVEFVEGAQFRGREALVDRVTQAHTLFVATGQYEVTHEGHVAVHDHVVVLTIQLAHACGEQAGDVAWAARVFLVLDDDGRILEDYHLTVQPLPEA</sequence>
<dbReference type="InterPro" id="IPR032710">
    <property type="entry name" value="NTF2-like_dom_sf"/>
</dbReference>
<dbReference type="SUPFAM" id="SSF54427">
    <property type="entry name" value="NTF2-like"/>
    <property type="match status" value="1"/>
</dbReference>